<dbReference type="PROSITE" id="PS51725">
    <property type="entry name" value="ABM"/>
    <property type="match status" value="1"/>
</dbReference>
<dbReference type="RefSeq" id="WP_318651156.1">
    <property type="nucleotide sequence ID" value="NZ_CP137852.1"/>
</dbReference>
<reference evidence="2 3" key="1">
    <citation type="submission" date="2023-11" db="EMBL/GenBank/DDBJ databases">
        <title>Arctic aerobic anoxygenic photoheterotroph Sediminicoccus rosea KRV36 adapts its photosynthesis to long days of polar summer.</title>
        <authorList>
            <person name="Tomasch J."/>
            <person name="Kopejtka K."/>
            <person name="Bily T."/>
            <person name="Gardiner A.T."/>
            <person name="Gardian Z."/>
            <person name="Shivaramu S."/>
            <person name="Koblizek M."/>
            <person name="Engelhardt F."/>
            <person name="Kaftan D."/>
        </authorList>
    </citation>
    <scope>NUCLEOTIDE SEQUENCE [LARGE SCALE GENOMIC DNA]</scope>
    <source>
        <strain evidence="2 3">R-30</strain>
    </source>
</reference>
<proteinExistence type="predicted"/>
<dbReference type="InterPro" id="IPR011008">
    <property type="entry name" value="Dimeric_a/b-barrel"/>
</dbReference>
<evidence type="ECO:0000259" key="1">
    <source>
        <dbReference type="PROSITE" id="PS51725"/>
    </source>
</evidence>
<keyword evidence="2" id="KW-0560">Oxidoreductase</keyword>
<dbReference type="InterPro" id="IPR007138">
    <property type="entry name" value="ABM_dom"/>
</dbReference>
<evidence type="ECO:0000313" key="2">
    <source>
        <dbReference type="EMBL" id="WPB87202.1"/>
    </source>
</evidence>
<keyword evidence="3" id="KW-1185">Reference proteome</keyword>
<sequence length="103" mass="11479">MSRIALIVTFEVRPGCHAALLDLMRRHAAACLADEPGLERFDVLEAMDAAGRPDPLRLMLYEVFRDQAAREAHWAKPRHEATKAAFAPLIEGRSSQLCRLGPD</sequence>
<evidence type="ECO:0000313" key="3">
    <source>
        <dbReference type="Proteomes" id="UP001305521"/>
    </source>
</evidence>
<gene>
    <name evidence="2" type="ORF">R9Z33_10045</name>
</gene>
<feature type="domain" description="ABM" evidence="1">
    <location>
        <begin position="4"/>
        <end position="100"/>
    </location>
</feature>
<name>A0ABZ0PP14_9PROT</name>
<organism evidence="2 3">
    <name type="scientific">Sediminicoccus rosea</name>
    <dbReference type="NCBI Taxonomy" id="1225128"/>
    <lineage>
        <taxon>Bacteria</taxon>
        <taxon>Pseudomonadati</taxon>
        <taxon>Pseudomonadota</taxon>
        <taxon>Alphaproteobacteria</taxon>
        <taxon>Acetobacterales</taxon>
        <taxon>Roseomonadaceae</taxon>
        <taxon>Sediminicoccus</taxon>
    </lineage>
</organism>
<dbReference type="Proteomes" id="UP001305521">
    <property type="component" value="Chromosome"/>
</dbReference>
<dbReference type="GO" id="GO:0004497">
    <property type="term" value="F:monooxygenase activity"/>
    <property type="evidence" value="ECO:0007669"/>
    <property type="project" value="UniProtKB-KW"/>
</dbReference>
<protein>
    <submittedName>
        <fullName evidence="2">Antibiotic biosynthesis monooxygenase</fullName>
    </submittedName>
</protein>
<dbReference type="Gene3D" id="3.30.70.100">
    <property type="match status" value="1"/>
</dbReference>
<dbReference type="Pfam" id="PF03992">
    <property type="entry name" value="ABM"/>
    <property type="match status" value="1"/>
</dbReference>
<accession>A0ABZ0PP14</accession>
<dbReference type="EMBL" id="CP137852">
    <property type="protein sequence ID" value="WPB87202.1"/>
    <property type="molecule type" value="Genomic_DNA"/>
</dbReference>
<dbReference type="SUPFAM" id="SSF54909">
    <property type="entry name" value="Dimeric alpha+beta barrel"/>
    <property type="match status" value="1"/>
</dbReference>
<keyword evidence="2" id="KW-0503">Monooxygenase</keyword>